<accession>A0A0A9AL50</accession>
<reference evidence="1" key="2">
    <citation type="journal article" date="2015" name="Data Brief">
        <title>Shoot transcriptome of the giant reed, Arundo donax.</title>
        <authorList>
            <person name="Barrero R.A."/>
            <person name="Guerrero F.D."/>
            <person name="Moolhuijzen P."/>
            <person name="Goolsby J.A."/>
            <person name="Tidwell J."/>
            <person name="Bellgard S.E."/>
            <person name="Bellgard M.I."/>
        </authorList>
    </citation>
    <scope>NUCLEOTIDE SEQUENCE</scope>
    <source>
        <tissue evidence="1">Shoot tissue taken approximately 20 cm above the soil surface</tissue>
    </source>
</reference>
<protein>
    <submittedName>
        <fullName evidence="1">Uncharacterized protein</fullName>
    </submittedName>
</protein>
<dbReference type="EMBL" id="GBRH01248265">
    <property type="protein sequence ID" value="JAD49630.1"/>
    <property type="molecule type" value="Transcribed_RNA"/>
</dbReference>
<proteinExistence type="predicted"/>
<evidence type="ECO:0000313" key="1">
    <source>
        <dbReference type="EMBL" id="JAD49630.1"/>
    </source>
</evidence>
<sequence>MVPTTCVVCGSMPWSYNLARPKSPSRPFISQSRSTLLALISRWMTTWSHSS</sequence>
<organism evidence="1">
    <name type="scientific">Arundo donax</name>
    <name type="common">Giant reed</name>
    <name type="synonym">Donax arundinaceus</name>
    <dbReference type="NCBI Taxonomy" id="35708"/>
    <lineage>
        <taxon>Eukaryota</taxon>
        <taxon>Viridiplantae</taxon>
        <taxon>Streptophyta</taxon>
        <taxon>Embryophyta</taxon>
        <taxon>Tracheophyta</taxon>
        <taxon>Spermatophyta</taxon>
        <taxon>Magnoliopsida</taxon>
        <taxon>Liliopsida</taxon>
        <taxon>Poales</taxon>
        <taxon>Poaceae</taxon>
        <taxon>PACMAD clade</taxon>
        <taxon>Arundinoideae</taxon>
        <taxon>Arundineae</taxon>
        <taxon>Arundo</taxon>
    </lineage>
</organism>
<name>A0A0A9AL50_ARUDO</name>
<dbReference type="AlphaFoldDB" id="A0A0A9AL50"/>
<reference evidence="1" key="1">
    <citation type="submission" date="2014-09" db="EMBL/GenBank/DDBJ databases">
        <authorList>
            <person name="Magalhaes I.L.F."/>
            <person name="Oliveira U."/>
            <person name="Santos F.R."/>
            <person name="Vidigal T.H.D.A."/>
            <person name="Brescovit A.D."/>
            <person name="Santos A.J."/>
        </authorList>
    </citation>
    <scope>NUCLEOTIDE SEQUENCE</scope>
    <source>
        <tissue evidence="1">Shoot tissue taken approximately 20 cm above the soil surface</tissue>
    </source>
</reference>